<name>A0ABV1DVK4_9FIRM</name>
<dbReference type="Proteomes" id="UP001457898">
    <property type="component" value="Unassembled WGS sequence"/>
</dbReference>
<feature type="non-terminal residue" evidence="2">
    <location>
        <position position="183"/>
    </location>
</feature>
<sequence>MKHKRILAALCIGTVAMAGIAVGAASQSETSVTNNISTSIVNIDLETYTQEDDAVIPVDEDSGPLMLMPGMKISHIPRITNKAIDCYIRASVDITSKYEVERPITEEDISGFSEDWVQRGEYYYYTNVFRSNQSTDLFDTITVPAEWDTKYDKDGEVADHYTMNDWDITVKIDAIQSENFNPD</sequence>
<protein>
    <recommendedName>
        <fullName evidence="4">SipW-cognate class signal peptide</fullName>
    </recommendedName>
</protein>
<evidence type="ECO:0008006" key="4">
    <source>
        <dbReference type="Google" id="ProtNLM"/>
    </source>
</evidence>
<accession>A0ABV1DVK4</accession>
<evidence type="ECO:0000313" key="2">
    <source>
        <dbReference type="EMBL" id="MEQ2434425.1"/>
    </source>
</evidence>
<keyword evidence="1" id="KW-0732">Signal</keyword>
<proteinExistence type="predicted"/>
<gene>
    <name evidence="2" type="ORF">WMO65_25890</name>
</gene>
<reference evidence="2 3" key="1">
    <citation type="submission" date="2024-03" db="EMBL/GenBank/DDBJ databases">
        <title>Human intestinal bacterial collection.</title>
        <authorList>
            <person name="Pauvert C."/>
            <person name="Hitch T.C.A."/>
            <person name="Clavel T."/>
        </authorList>
    </citation>
    <scope>NUCLEOTIDE SEQUENCE [LARGE SCALE GENOMIC DNA]</scope>
    <source>
        <strain evidence="2 3">CLA-SR-H028</strain>
    </source>
</reference>
<feature type="chain" id="PRO_5047536493" description="SipW-cognate class signal peptide" evidence="1">
    <location>
        <begin position="19"/>
        <end position="183"/>
    </location>
</feature>
<feature type="signal peptide" evidence="1">
    <location>
        <begin position="1"/>
        <end position="18"/>
    </location>
</feature>
<keyword evidence="3" id="KW-1185">Reference proteome</keyword>
<comment type="caution">
    <text evidence="2">The sequence shown here is derived from an EMBL/GenBank/DDBJ whole genome shotgun (WGS) entry which is preliminary data.</text>
</comment>
<dbReference type="EMBL" id="JBBMFP010000052">
    <property type="protein sequence ID" value="MEQ2434425.1"/>
    <property type="molecule type" value="Genomic_DNA"/>
</dbReference>
<evidence type="ECO:0000313" key="3">
    <source>
        <dbReference type="Proteomes" id="UP001457898"/>
    </source>
</evidence>
<organism evidence="2 3">
    <name type="scientific">Blautia caccae</name>
    <dbReference type="NCBI Taxonomy" id="3133175"/>
    <lineage>
        <taxon>Bacteria</taxon>
        <taxon>Bacillati</taxon>
        <taxon>Bacillota</taxon>
        <taxon>Clostridia</taxon>
        <taxon>Lachnospirales</taxon>
        <taxon>Lachnospiraceae</taxon>
        <taxon>Blautia</taxon>
    </lineage>
</organism>
<evidence type="ECO:0000256" key="1">
    <source>
        <dbReference type="SAM" id="SignalP"/>
    </source>
</evidence>